<dbReference type="AlphaFoldDB" id="A0A1U9R3E8"/>
<dbReference type="EMBL" id="CP018047">
    <property type="protein sequence ID" value="AQU70869.1"/>
    <property type="molecule type" value="Genomic_DNA"/>
</dbReference>
<dbReference type="OrthoDB" id="3370660at2"/>
<accession>A0A1U9R3E8</accession>
<evidence type="ECO:0000313" key="2">
    <source>
        <dbReference type="EMBL" id="AQU70869.1"/>
    </source>
</evidence>
<dbReference type="KEGG" id="snw:BBN63_12635"/>
<reference evidence="2 3" key="1">
    <citation type="submission" date="2016-11" db="EMBL/GenBank/DDBJ databases">
        <title>Complete genome sequence of Streptomyces niveus SCSIO 3406.</title>
        <authorList>
            <person name="Zhu Q."/>
            <person name="Cheng W."/>
            <person name="Song Y."/>
            <person name="Li Q."/>
            <person name="Ju J."/>
        </authorList>
    </citation>
    <scope>NUCLEOTIDE SEQUENCE [LARGE SCALE GENOMIC DNA]</scope>
    <source>
        <strain evidence="2 3">SCSIO 3406</strain>
    </source>
</reference>
<sequence>MERLATAPYAPPWPDGVDPGRSGSGPDFAIVALRVSADFYEDEDHERHDAVLDEFETELWGVVHALDARWGTHRTVELTAYADRYLADQPVPPFYASLCELGYFGDLETWRVGGRLVAVGVGQPDAEEPVVLFGAVSGAPEPERAG</sequence>
<protein>
    <submittedName>
        <fullName evidence="2">Uncharacterized protein</fullName>
    </submittedName>
</protein>
<dbReference type="Proteomes" id="UP000189677">
    <property type="component" value="Chromosome"/>
</dbReference>
<organism evidence="2 3">
    <name type="scientific">Streptomyces niveus</name>
    <name type="common">Streptomyces spheroides</name>
    <dbReference type="NCBI Taxonomy" id="193462"/>
    <lineage>
        <taxon>Bacteria</taxon>
        <taxon>Bacillati</taxon>
        <taxon>Actinomycetota</taxon>
        <taxon>Actinomycetes</taxon>
        <taxon>Kitasatosporales</taxon>
        <taxon>Streptomycetaceae</taxon>
        <taxon>Streptomyces</taxon>
    </lineage>
</organism>
<gene>
    <name evidence="2" type="ORF">BBN63_12635</name>
</gene>
<keyword evidence="3" id="KW-1185">Reference proteome</keyword>
<feature type="region of interest" description="Disordered" evidence="1">
    <location>
        <begin position="1"/>
        <end position="21"/>
    </location>
</feature>
<evidence type="ECO:0000313" key="3">
    <source>
        <dbReference type="Proteomes" id="UP000189677"/>
    </source>
</evidence>
<evidence type="ECO:0000256" key="1">
    <source>
        <dbReference type="SAM" id="MobiDB-lite"/>
    </source>
</evidence>
<name>A0A1U9R3E8_STRNV</name>
<proteinExistence type="predicted"/>